<keyword evidence="1" id="KW-0175">Coiled coil</keyword>
<dbReference type="EMBL" id="JANPWB010000006">
    <property type="protein sequence ID" value="KAJ1178986.1"/>
    <property type="molecule type" value="Genomic_DNA"/>
</dbReference>
<keyword evidence="4" id="KW-1185">Reference proteome</keyword>
<dbReference type="AlphaFoldDB" id="A0AAV7TRV2"/>
<dbReference type="Proteomes" id="UP001066276">
    <property type="component" value="Chromosome 3_2"/>
</dbReference>
<evidence type="ECO:0000313" key="4">
    <source>
        <dbReference type="Proteomes" id="UP001066276"/>
    </source>
</evidence>
<feature type="coiled-coil region" evidence="1">
    <location>
        <begin position="95"/>
        <end position="122"/>
    </location>
</feature>
<gene>
    <name evidence="3" type="ORF">NDU88_004225</name>
</gene>
<feature type="region of interest" description="Disordered" evidence="2">
    <location>
        <begin position="1"/>
        <end position="45"/>
    </location>
</feature>
<comment type="caution">
    <text evidence="3">The sequence shown here is derived from an EMBL/GenBank/DDBJ whole genome shotgun (WGS) entry which is preliminary data.</text>
</comment>
<proteinExistence type="predicted"/>
<evidence type="ECO:0000256" key="2">
    <source>
        <dbReference type="SAM" id="MobiDB-lite"/>
    </source>
</evidence>
<name>A0AAV7TRV2_PLEWA</name>
<accession>A0AAV7TRV2</accession>
<evidence type="ECO:0000256" key="1">
    <source>
        <dbReference type="SAM" id="Coils"/>
    </source>
</evidence>
<evidence type="ECO:0000313" key="3">
    <source>
        <dbReference type="EMBL" id="KAJ1178986.1"/>
    </source>
</evidence>
<reference evidence="3" key="1">
    <citation type="journal article" date="2022" name="bioRxiv">
        <title>Sequencing and chromosome-scale assembly of the giantPleurodeles waltlgenome.</title>
        <authorList>
            <person name="Brown T."/>
            <person name="Elewa A."/>
            <person name="Iarovenko S."/>
            <person name="Subramanian E."/>
            <person name="Araus A.J."/>
            <person name="Petzold A."/>
            <person name="Susuki M."/>
            <person name="Suzuki K.-i.T."/>
            <person name="Hayashi T."/>
            <person name="Toyoda A."/>
            <person name="Oliveira C."/>
            <person name="Osipova E."/>
            <person name="Leigh N.D."/>
            <person name="Simon A."/>
            <person name="Yun M.H."/>
        </authorList>
    </citation>
    <scope>NUCLEOTIDE SEQUENCE</scope>
    <source>
        <strain evidence="3">20211129_DDA</strain>
        <tissue evidence="3">Liver</tissue>
    </source>
</reference>
<feature type="region of interest" description="Disordered" evidence="2">
    <location>
        <begin position="186"/>
        <end position="233"/>
    </location>
</feature>
<organism evidence="3 4">
    <name type="scientific">Pleurodeles waltl</name>
    <name type="common">Iberian ribbed newt</name>
    <dbReference type="NCBI Taxonomy" id="8319"/>
    <lineage>
        <taxon>Eukaryota</taxon>
        <taxon>Metazoa</taxon>
        <taxon>Chordata</taxon>
        <taxon>Craniata</taxon>
        <taxon>Vertebrata</taxon>
        <taxon>Euteleostomi</taxon>
        <taxon>Amphibia</taxon>
        <taxon>Batrachia</taxon>
        <taxon>Caudata</taxon>
        <taxon>Salamandroidea</taxon>
        <taxon>Salamandridae</taxon>
        <taxon>Pleurodelinae</taxon>
        <taxon>Pleurodeles</taxon>
    </lineage>
</organism>
<feature type="compositionally biased region" description="Basic and acidic residues" evidence="2">
    <location>
        <begin position="1"/>
        <end position="37"/>
    </location>
</feature>
<sequence>MGAIRSQKERSIKDMLSKQKAGKTEANDPGTGKHREEEMDEDTGASVTRSFLAGLFTSLWGDIQEMKRDLSQDLKVVCRELEGVGERVVTLEEHENTRGEEIEQLQQEILQLQDQQSKLQVHTGALMHRSRRNNICIRGAPTRAKEEEITICVQVLFYQILGESSEKEVCIDSVHRVGPLRASLRASHIPPADNGLYSQLPPEGTHTPDGEEATSPEIPGSHTDPISGLGCHYSPETERLLTNHFSP</sequence>
<protein>
    <submittedName>
        <fullName evidence="3">Uncharacterized protein</fullName>
    </submittedName>
</protein>